<dbReference type="RefSeq" id="WP_207883416.1">
    <property type="nucleotide sequence ID" value="NZ_JAFVMF010000025.1"/>
</dbReference>
<dbReference type="EMBL" id="JAFVMF010000025">
    <property type="protein sequence ID" value="MBO1361565.1"/>
    <property type="molecule type" value="Genomic_DNA"/>
</dbReference>
<protein>
    <submittedName>
        <fullName evidence="1">Uncharacterized protein</fullName>
    </submittedName>
</protein>
<keyword evidence="2" id="KW-1185">Reference proteome</keyword>
<evidence type="ECO:0000313" key="2">
    <source>
        <dbReference type="Proteomes" id="UP000664771"/>
    </source>
</evidence>
<organism evidence="1 2">
    <name type="scientific">Acetobacter sacchari</name>
    <dbReference type="NCBI Taxonomy" id="2661687"/>
    <lineage>
        <taxon>Bacteria</taxon>
        <taxon>Pseudomonadati</taxon>
        <taxon>Pseudomonadota</taxon>
        <taxon>Alphaproteobacteria</taxon>
        <taxon>Acetobacterales</taxon>
        <taxon>Acetobacteraceae</taxon>
        <taxon>Acetobacter</taxon>
    </lineage>
</organism>
<name>A0ABS3M0A3_9PROT</name>
<gene>
    <name evidence="1" type="ORF">J2D73_17405</name>
</gene>
<evidence type="ECO:0000313" key="1">
    <source>
        <dbReference type="EMBL" id="MBO1361565.1"/>
    </source>
</evidence>
<accession>A0ABS3M0A3</accession>
<reference evidence="1 2" key="1">
    <citation type="submission" date="2021-03" db="EMBL/GenBank/DDBJ databases">
        <title>The complete genome sequence of Acetobacter sacchari TBRC 11175.</title>
        <authorList>
            <person name="Charoenyingcharoen P."/>
            <person name="Yukphan P."/>
        </authorList>
    </citation>
    <scope>NUCLEOTIDE SEQUENCE [LARGE SCALE GENOMIC DNA]</scope>
    <source>
        <strain evidence="1 2">TBRC 11175</strain>
    </source>
</reference>
<dbReference type="Proteomes" id="UP000664771">
    <property type="component" value="Unassembled WGS sequence"/>
</dbReference>
<sequence>MTNECRPPDGTAGGTYHWLRRKERSPLVAEWNDGVWWFCGSEIDSETDKAYMIGVRYIAPCQPPENVDE</sequence>
<proteinExistence type="predicted"/>
<comment type="caution">
    <text evidence="1">The sequence shown here is derived from an EMBL/GenBank/DDBJ whole genome shotgun (WGS) entry which is preliminary data.</text>
</comment>